<comment type="similarity">
    <text evidence="2">Belongs to the class-V pyridoxal-phosphate-dependent aminotransferase family. Csd subfamily.</text>
</comment>
<protein>
    <submittedName>
        <fullName evidence="7">Selenocysteine lyase/cysteine desulfurase</fullName>
    </submittedName>
</protein>
<comment type="cofactor">
    <cofactor evidence="1 5">
        <name>pyridoxal 5'-phosphate</name>
        <dbReference type="ChEBI" id="CHEBI:597326"/>
    </cofactor>
</comment>
<evidence type="ECO:0000256" key="1">
    <source>
        <dbReference type="ARBA" id="ARBA00001933"/>
    </source>
</evidence>
<sequence>MGKDKNILRKELLGIESKIKLRNGKKVCQINFDNAATTPPLRSVVCYINELIKYYGSIGRGTGQKSTKTTELYNDSKEYLLDFFNVRNKDDYTVIFVNNTTDGINKIAQTLLSKDDLVLTTRMEHHSNDLPWRVNCMVDYVEVDMMGRLDYDSLNEKLNKYSGKFKFLSIAGASNVTGYINDIHRISALVHNHGGKIIVDGAQLVPHIKVDMKGKSSNEDIDFLVFSAHKLYAPFGSGVIIGRKEDFNKNFPDREGGGIVELVKDFEVKYLETPERNEAGTPNFFGVMAMVKALKSLDQIGFDKLINREKMLFEILNKGLNSIPNVINYGDTENINDRLGISVFNIKNLYHKDVATMLALDKGIAVRHGMFCAHPYCRRLINIDENKLDEYLKYKNDKMPGMVRVSLASYNTKYEIYELLNEIEYICKKYSGK</sequence>
<accession>A0ABS4EZM5</accession>
<dbReference type="InterPro" id="IPR015422">
    <property type="entry name" value="PyrdxlP-dep_Trfase_small"/>
</dbReference>
<keyword evidence="3" id="KW-0663">Pyridoxal phosphate</keyword>
<comment type="caution">
    <text evidence="7">The sequence shown here is derived from an EMBL/GenBank/DDBJ whole genome shotgun (WGS) entry which is preliminary data.</text>
</comment>
<evidence type="ECO:0000256" key="3">
    <source>
        <dbReference type="ARBA" id="ARBA00022898"/>
    </source>
</evidence>
<evidence type="ECO:0000256" key="2">
    <source>
        <dbReference type="ARBA" id="ARBA00010447"/>
    </source>
</evidence>
<dbReference type="InterPro" id="IPR000192">
    <property type="entry name" value="Aminotrans_V_dom"/>
</dbReference>
<reference evidence="7 8" key="1">
    <citation type="submission" date="2021-03" db="EMBL/GenBank/DDBJ databases">
        <title>Genomic Encyclopedia of Type Strains, Phase IV (KMG-IV): sequencing the most valuable type-strain genomes for metagenomic binning, comparative biology and taxonomic classification.</title>
        <authorList>
            <person name="Goeker M."/>
        </authorList>
    </citation>
    <scope>NUCLEOTIDE SEQUENCE [LARGE SCALE GENOMIC DNA]</scope>
    <source>
        <strain evidence="7 8">DSM 3984</strain>
    </source>
</reference>
<dbReference type="Gene3D" id="3.90.1150.10">
    <property type="entry name" value="Aspartate Aminotransferase, domain 1"/>
    <property type="match status" value="1"/>
</dbReference>
<dbReference type="PROSITE" id="PS00595">
    <property type="entry name" value="AA_TRANSFER_CLASS_5"/>
    <property type="match status" value="1"/>
</dbReference>
<evidence type="ECO:0000256" key="4">
    <source>
        <dbReference type="ARBA" id="ARBA00050776"/>
    </source>
</evidence>
<dbReference type="Pfam" id="PF00266">
    <property type="entry name" value="Aminotran_5"/>
    <property type="match status" value="1"/>
</dbReference>
<dbReference type="EMBL" id="JAGGJZ010000002">
    <property type="protein sequence ID" value="MBP1889451.1"/>
    <property type="molecule type" value="Genomic_DNA"/>
</dbReference>
<dbReference type="RefSeq" id="WP_209796146.1">
    <property type="nucleotide sequence ID" value="NZ_JAGGJZ010000002.1"/>
</dbReference>
<gene>
    <name evidence="7" type="ORF">J2Z53_001032</name>
</gene>
<keyword evidence="8" id="KW-1185">Reference proteome</keyword>
<proteinExistence type="inferred from homology"/>
<organism evidence="7 8">
    <name type="scientific">Clostridium moniliforme</name>
    <dbReference type="NCBI Taxonomy" id="39489"/>
    <lineage>
        <taxon>Bacteria</taxon>
        <taxon>Bacillati</taxon>
        <taxon>Bacillota</taxon>
        <taxon>Clostridia</taxon>
        <taxon>Eubacteriales</taxon>
        <taxon>Clostridiaceae</taxon>
        <taxon>Clostridium</taxon>
    </lineage>
</organism>
<feature type="domain" description="Aminotransferase class V" evidence="6">
    <location>
        <begin position="30"/>
        <end position="418"/>
    </location>
</feature>
<evidence type="ECO:0000259" key="6">
    <source>
        <dbReference type="Pfam" id="PF00266"/>
    </source>
</evidence>
<evidence type="ECO:0000256" key="5">
    <source>
        <dbReference type="RuleBase" id="RU004504"/>
    </source>
</evidence>
<dbReference type="InterPro" id="IPR015421">
    <property type="entry name" value="PyrdxlP-dep_Trfase_major"/>
</dbReference>
<dbReference type="InterPro" id="IPR015424">
    <property type="entry name" value="PyrdxlP-dep_Trfase"/>
</dbReference>
<evidence type="ECO:0000313" key="8">
    <source>
        <dbReference type="Proteomes" id="UP000783390"/>
    </source>
</evidence>
<comment type="catalytic activity">
    <reaction evidence="4">
        <text>(sulfur carrier)-H + L-cysteine = (sulfur carrier)-SH + L-alanine</text>
        <dbReference type="Rhea" id="RHEA:43892"/>
        <dbReference type="Rhea" id="RHEA-COMP:14737"/>
        <dbReference type="Rhea" id="RHEA-COMP:14739"/>
        <dbReference type="ChEBI" id="CHEBI:29917"/>
        <dbReference type="ChEBI" id="CHEBI:35235"/>
        <dbReference type="ChEBI" id="CHEBI:57972"/>
        <dbReference type="ChEBI" id="CHEBI:64428"/>
        <dbReference type="EC" id="2.8.1.7"/>
    </reaction>
</comment>
<dbReference type="Gene3D" id="3.40.640.10">
    <property type="entry name" value="Type I PLP-dependent aspartate aminotransferase-like (Major domain)"/>
    <property type="match status" value="1"/>
</dbReference>
<dbReference type="PANTHER" id="PTHR43586">
    <property type="entry name" value="CYSTEINE DESULFURASE"/>
    <property type="match status" value="1"/>
</dbReference>
<dbReference type="GO" id="GO:0016829">
    <property type="term" value="F:lyase activity"/>
    <property type="evidence" value="ECO:0007669"/>
    <property type="project" value="UniProtKB-KW"/>
</dbReference>
<dbReference type="SUPFAM" id="SSF53383">
    <property type="entry name" value="PLP-dependent transferases"/>
    <property type="match status" value="1"/>
</dbReference>
<dbReference type="Proteomes" id="UP000783390">
    <property type="component" value="Unassembled WGS sequence"/>
</dbReference>
<dbReference type="InterPro" id="IPR020578">
    <property type="entry name" value="Aminotrans_V_PyrdxlP_BS"/>
</dbReference>
<evidence type="ECO:0000313" key="7">
    <source>
        <dbReference type="EMBL" id="MBP1889451.1"/>
    </source>
</evidence>
<keyword evidence="7" id="KW-0456">Lyase</keyword>
<dbReference type="PANTHER" id="PTHR43586:SF8">
    <property type="entry name" value="CYSTEINE DESULFURASE 1, CHLOROPLASTIC"/>
    <property type="match status" value="1"/>
</dbReference>
<name>A0ABS4EZM5_9CLOT</name>